<dbReference type="SUPFAM" id="SSF50978">
    <property type="entry name" value="WD40 repeat-like"/>
    <property type="match status" value="2"/>
</dbReference>
<evidence type="ECO:0000256" key="5">
    <source>
        <dbReference type="PROSITE-ProRule" id="PRU00290"/>
    </source>
</evidence>
<dbReference type="PROSITE" id="PS50892">
    <property type="entry name" value="V_SNARE"/>
    <property type="match status" value="1"/>
</dbReference>
<evidence type="ECO:0000256" key="1">
    <source>
        <dbReference type="ARBA" id="ARBA00004496"/>
    </source>
</evidence>
<dbReference type="GO" id="GO:0005886">
    <property type="term" value="C:plasma membrane"/>
    <property type="evidence" value="ECO:0000318"/>
    <property type="project" value="GO_Central"/>
</dbReference>
<evidence type="ECO:0000259" key="7">
    <source>
        <dbReference type="PROSITE" id="PS50892"/>
    </source>
</evidence>
<dbReference type="STRING" id="3988.B9SQN1"/>
<evidence type="ECO:0000256" key="2">
    <source>
        <dbReference type="ARBA" id="ARBA00008070"/>
    </source>
</evidence>
<evidence type="ECO:0000256" key="6">
    <source>
        <dbReference type="SAM" id="MobiDB-lite"/>
    </source>
</evidence>
<evidence type="ECO:0000256" key="3">
    <source>
        <dbReference type="ARBA" id="ARBA00022483"/>
    </source>
</evidence>
<dbReference type="SUPFAM" id="SSF58038">
    <property type="entry name" value="SNARE fusion complex"/>
    <property type="match status" value="1"/>
</dbReference>
<dbReference type="Proteomes" id="UP000008311">
    <property type="component" value="Unassembled WGS sequence"/>
</dbReference>
<evidence type="ECO:0000313" key="8">
    <source>
        <dbReference type="EMBL" id="EEF34058.1"/>
    </source>
</evidence>
<dbReference type="InterPro" id="IPR001680">
    <property type="entry name" value="WD40_rpt"/>
</dbReference>
<dbReference type="Gene3D" id="2.130.10.10">
    <property type="entry name" value="YVTN repeat-like/Quinoprotein amine dehydrogenase"/>
    <property type="match status" value="2"/>
</dbReference>
<accession>B9SQN1</accession>
<name>B9SQN1_RICCO</name>
<dbReference type="GO" id="GO:0006893">
    <property type="term" value="P:Golgi to plasma membrane transport"/>
    <property type="evidence" value="ECO:0000318"/>
    <property type="project" value="GO_Central"/>
</dbReference>
<dbReference type="PANTHER" id="PTHR10241:SF38">
    <property type="entry name" value="TRANSDUCIN FAMILY PROTEIN _ WD-40 REPEAT FAMILY PROTEIN"/>
    <property type="match status" value="1"/>
</dbReference>
<dbReference type="InterPro" id="IPR042855">
    <property type="entry name" value="V_SNARE_CC"/>
</dbReference>
<keyword evidence="9" id="KW-1185">Reference proteome</keyword>
<dbReference type="SMART" id="SM00320">
    <property type="entry name" value="WD40"/>
    <property type="match status" value="7"/>
</dbReference>
<gene>
    <name evidence="8" type="ORF">RCOM_0838170</name>
</gene>
<comment type="similarity">
    <text evidence="2">Belongs to the WD repeat L(2)GL family.</text>
</comment>
<dbReference type="EMBL" id="EQ974089">
    <property type="protein sequence ID" value="EEF34058.1"/>
    <property type="molecule type" value="Genomic_DNA"/>
</dbReference>
<dbReference type="Gene3D" id="1.20.5.110">
    <property type="match status" value="1"/>
</dbReference>
<sequence>MLAKLFHKNTAQQPPPPPPLPEAMEDNLGRGKLRGEDINPAVAVHYGIPSTASVLAFDPIQSLLAIGTLDGRIKVIGGDNIEGLLVSPRQLPFKNLEFLQNQGFLASITAENEIQVWDLEQRRLASTLRWESCITAFSVIYGSNYILLIAYDDGLIILWDVSEDKVILTKGNKDLQLKSKTVAGFHKGVGHELTDDISLYEHADKEISALCWASRNGSVLALGYVDGDIMFWNLSTAAYAKSEKSSNDVVKLQLSSADRRLPVIVLHWSADSSQNGCQGRLFVYGGDAIGSEEVLTILSIDWSAGIENVKCIGRVDLTLNGTFSDIVLLQSDGVSKNKGTLILTNPGQLHFYNDASFASLSSQQQEQNYVPSMQYPMVIPIVEPYMTVGKLGLVYRDGKFSKAFSKTVSAAKLQAAHARRSMNWPLTGGVPSQPHDAENYQVERVYIAGYQDGSVRIWDATNPTFALLYVLGPEARNNFSDGQVKGIEIAGTSASISALEFCSFTLSLAVGNELGMVHLYKLIGSTNEMSLHLVKETGKEVHTLQQGDGPQCVAVFSFFNSPICNLQFANYGSRLAVGFHCGKVAMLDIITFSVLYLTNSVSNSESPVKSLAVKSFSDTLSSISNPEFIESKIKSDPGKSELIIVTKDAHVVVVDDNSGSIISSQSVLSEKESNVISMHIIGKYIHQVEKRFALLEKHSRNSTQNSETNSEPDQGLIHCALKVDHETSSETSYYRQRIENFYLLLCFEDELQLYSLKSLNEGDINPIRKVNLLNTCCWTTTFKKDDKECGLIVLYQTGVIEIRSLSDLEVVGESSLMSILRWNFKTNMEKTVCSSDTAEFMLVNACEFAFVSLLTCGNNFRIPKSLPCLHDKVLAAAADGAMSSSPSQKEQVGPSGILGGFIKGLQVDDIVIDEPLVVSSSSLTNKKDKKDKGAEKERLFEGSTIDSKPRLRTAEEIKAKYRKEDPAAAAAQARDKLAERGEKLERLSQRTEELQSGAENFASMASELAKQMEKRKWWNL</sequence>
<proteinExistence type="inferred from homology"/>
<dbReference type="InParanoid" id="B9SQN1"/>
<dbReference type="InterPro" id="IPR036322">
    <property type="entry name" value="WD40_repeat_dom_sf"/>
</dbReference>
<dbReference type="GO" id="GO:0006887">
    <property type="term" value="P:exocytosis"/>
    <property type="evidence" value="ECO:0000318"/>
    <property type="project" value="GO_Central"/>
</dbReference>
<dbReference type="eggNOG" id="KOG1983">
    <property type="taxonomic scope" value="Eukaryota"/>
</dbReference>
<keyword evidence="4" id="KW-0963">Cytoplasm</keyword>
<dbReference type="PANTHER" id="PTHR10241">
    <property type="entry name" value="LETHAL 2 GIANT LARVAE PROTEIN"/>
    <property type="match status" value="1"/>
</dbReference>
<feature type="domain" description="V-SNARE coiled-coil homology" evidence="7">
    <location>
        <begin position="955"/>
        <end position="1019"/>
    </location>
</feature>
<keyword evidence="5" id="KW-0175">Coiled coil</keyword>
<dbReference type="Pfam" id="PF00957">
    <property type="entry name" value="Synaptobrevin"/>
    <property type="match status" value="1"/>
</dbReference>
<dbReference type="GO" id="GO:0005737">
    <property type="term" value="C:cytoplasm"/>
    <property type="evidence" value="ECO:0000318"/>
    <property type="project" value="GO_Central"/>
</dbReference>
<dbReference type="GO" id="GO:0045159">
    <property type="term" value="F:myosin II binding"/>
    <property type="evidence" value="ECO:0000318"/>
    <property type="project" value="GO_Central"/>
</dbReference>
<organism evidence="8 9">
    <name type="scientific">Ricinus communis</name>
    <name type="common">Castor bean</name>
    <dbReference type="NCBI Taxonomy" id="3988"/>
    <lineage>
        <taxon>Eukaryota</taxon>
        <taxon>Viridiplantae</taxon>
        <taxon>Streptophyta</taxon>
        <taxon>Embryophyta</taxon>
        <taxon>Tracheophyta</taxon>
        <taxon>Spermatophyta</taxon>
        <taxon>Magnoliopsida</taxon>
        <taxon>eudicotyledons</taxon>
        <taxon>Gunneridae</taxon>
        <taxon>Pentapetalae</taxon>
        <taxon>rosids</taxon>
        <taxon>fabids</taxon>
        <taxon>Malpighiales</taxon>
        <taxon>Euphorbiaceae</taxon>
        <taxon>Acalyphoideae</taxon>
        <taxon>Acalypheae</taxon>
        <taxon>Ricinus</taxon>
    </lineage>
</organism>
<protein>
    <submittedName>
        <fullName evidence="8">Nucleotide binding protein, putative</fullName>
    </submittedName>
</protein>
<keyword evidence="3" id="KW-0268">Exocytosis</keyword>
<evidence type="ECO:0000256" key="4">
    <source>
        <dbReference type="ARBA" id="ARBA00022490"/>
    </source>
</evidence>
<feature type="region of interest" description="Disordered" evidence="6">
    <location>
        <begin position="1"/>
        <end position="32"/>
    </location>
</feature>
<dbReference type="InterPro" id="IPR015943">
    <property type="entry name" value="WD40/YVTN_repeat-like_dom_sf"/>
</dbReference>
<dbReference type="CDD" id="cd15873">
    <property type="entry name" value="R-SNARE_STXBP5_6"/>
    <property type="match status" value="1"/>
</dbReference>
<evidence type="ECO:0000313" key="9">
    <source>
        <dbReference type="Proteomes" id="UP000008311"/>
    </source>
</evidence>
<reference evidence="9" key="1">
    <citation type="journal article" date="2010" name="Nat. Biotechnol.">
        <title>Draft genome sequence of the oilseed species Ricinus communis.</title>
        <authorList>
            <person name="Chan A.P."/>
            <person name="Crabtree J."/>
            <person name="Zhao Q."/>
            <person name="Lorenzi H."/>
            <person name="Orvis J."/>
            <person name="Puiu D."/>
            <person name="Melake-Berhan A."/>
            <person name="Jones K.M."/>
            <person name="Redman J."/>
            <person name="Chen G."/>
            <person name="Cahoon E.B."/>
            <person name="Gedil M."/>
            <person name="Stanke M."/>
            <person name="Haas B.J."/>
            <person name="Wortman J.R."/>
            <person name="Fraser-Liggett C.M."/>
            <person name="Ravel J."/>
            <person name="Rabinowicz P.D."/>
        </authorList>
    </citation>
    <scope>NUCLEOTIDE SEQUENCE [LARGE SCALE GENOMIC DNA]</scope>
    <source>
        <strain evidence="9">cv. Hale</strain>
    </source>
</reference>
<dbReference type="GO" id="GO:0005096">
    <property type="term" value="F:GTPase activator activity"/>
    <property type="evidence" value="ECO:0000318"/>
    <property type="project" value="GO_Central"/>
</dbReference>
<comment type="subcellular location">
    <subcellularLocation>
        <location evidence="1">Cytoplasm</location>
    </subcellularLocation>
</comment>
<dbReference type="GO" id="GO:0019905">
    <property type="term" value="F:syntaxin binding"/>
    <property type="evidence" value="ECO:0000318"/>
    <property type="project" value="GO_Central"/>
</dbReference>
<dbReference type="AlphaFoldDB" id="B9SQN1"/>